<proteinExistence type="inferred from homology"/>
<keyword evidence="2 3" id="KW-0663">Pyridoxal phosphate</keyword>
<sequence>MIYRRGHRLNQQNPALAEIEARAAAMLSVEARIYTERRPKALASTQAGNGFFDGVPMHWMLDWPMPFPMIVDRASGVRLTDVDGNEVVDLCLGDTGAMFGHGPAPILRALEGVAHRGLTTMLPSADANVVASLLVERFGLPRWQIAATASDANRFAIRAARAVTGRRKILVFDGCYHGSVDETLVDLVDGKTLSRASLLGQAVDLGENTISIPFNDEEALRAALASGEVACVLAEPVMTNCGMILPEEGFHDVLRRLTREAGTLLLLDETHTISSGLGGYTAVHGLEPDILVMGKPIGGGIPVSIWGMTFDVAALLDKARKARETSGHSGIGTTLSGSALQLACLRASLEQIVTAETYARMGRQADVIDEGLRAAIADCGLPWTVTRVGARLEVVFTDTPVRNAVEARAAASSTIESALHLALLNRGFLVTPFHNMILVAPPLEEHEAQGLVRAYRDVLGELAATKAAA</sequence>
<name>A0A2P7S828_9HYPH</name>
<accession>A0A2P7S828</accession>
<dbReference type="InterPro" id="IPR015424">
    <property type="entry name" value="PyrdxlP-dep_Trfase"/>
</dbReference>
<evidence type="ECO:0000313" key="4">
    <source>
        <dbReference type="EMBL" id="PSJ58646.1"/>
    </source>
</evidence>
<evidence type="ECO:0000313" key="5">
    <source>
        <dbReference type="Proteomes" id="UP000240653"/>
    </source>
</evidence>
<comment type="similarity">
    <text evidence="3">Belongs to the class-III pyridoxal-phosphate-dependent aminotransferase family.</text>
</comment>
<keyword evidence="4" id="KW-0808">Transferase</keyword>
<dbReference type="PANTHER" id="PTHR43713">
    <property type="entry name" value="GLUTAMATE-1-SEMIALDEHYDE 2,1-AMINOMUTASE"/>
    <property type="match status" value="1"/>
</dbReference>
<dbReference type="InterPro" id="IPR005814">
    <property type="entry name" value="Aminotrans_3"/>
</dbReference>
<comment type="cofactor">
    <cofactor evidence="1">
        <name>pyridoxal 5'-phosphate</name>
        <dbReference type="ChEBI" id="CHEBI:597326"/>
    </cofactor>
</comment>
<reference evidence="4 5" key="1">
    <citation type="submission" date="2018-03" db="EMBL/GenBank/DDBJ databases">
        <title>The draft genome of Mesorhizobium soli JCM 19897.</title>
        <authorList>
            <person name="Li L."/>
            <person name="Liu L."/>
            <person name="Liang L."/>
            <person name="Wang T."/>
            <person name="Zhang X."/>
        </authorList>
    </citation>
    <scope>NUCLEOTIDE SEQUENCE [LARGE SCALE GENOMIC DNA]</scope>
    <source>
        <strain evidence="4 5">JCM 19897</strain>
    </source>
</reference>
<dbReference type="Proteomes" id="UP000240653">
    <property type="component" value="Unassembled WGS sequence"/>
</dbReference>
<keyword evidence="5" id="KW-1185">Reference proteome</keyword>
<keyword evidence="4" id="KW-0032">Aminotransferase</keyword>
<dbReference type="SUPFAM" id="SSF53383">
    <property type="entry name" value="PLP-dependent transferases"/>
    <property type="match status" value="1"/>
</dbReference>
<dbReference type="NCBIfam" id="NF005453">
    <property type="entry name" value="PRK07046.1"/>
    <property type="match status" value="1"/>
</dbReference>
<comment type="caution">
    <text evidence="4">The sequence shown here is derived from an EMBL/GenBank/DDBJ whole genome shotgun (WGS) entry which is preliminary data.</text>
</comment>
<evidence type="ECO:0000256" key="2">
    <source>
        <dbReference type="ARBA" id="ARBA00022898"/>
    </source>
</evidence>
<evidence type="ECO:0000256" key="1">
    <source>
        <dbReference type="ARBA" id="ARBA00001933"/>
    </source>
</evidence>
<dbReference type="GO" id="GO:0008483">
    <property type="term" value="F:transaminase activity"/>
    <property type="evidence" value="ECO:0007669"/>
    <property type="project" value="UniProtKB-KW"/>
</dbReference>
<organism evidence="4 5">
    <name type="scientific">Pseudaminobacter soli</name>
    <name type="common">ex Li et al. 2025</name>
    <dbReference type="NCBI Taxonomy" id="1295366"/>
    <lineage>
        <taxon>Bacteria</taxon>
        <taxon>Pseudomonadati</taxon>
        <taxon>Pseudomonadota</taxon>
        <taxon>Alphaproteobacteria</taxon>
        <taxon>Hyphomicrobiales</taxon>
        <taxon>Phyllobacteriaceae</taxon>
        <taxon>Pseudaminobacter</taxon>
    </lineage>
</organism>
<dbReference type="Gene3D" id="3.90.1150.10">
    <property type="entry name" value="Aspartate Aminotransferase, domain 1"/>
    <property type="match status" value="1"/>
</dbReference>
<dbReference type="GO" id="GO:0030170">
    <property type="term" value="F:pyridoxal phosphate binding"/>
    <property type="evidence" value="ECO:0007669"/>
    <property type="project" value="InterPro"/>
</dbReference>
<dbReference type="AlphaFoldDB" id="A0A2P7S828"/>
<dbReference type="PANTHER" id="PTHR43713:SF3">
    <property type="entry name" value="GLUTAMATE-1-SEMIALDEHYDE 2,1-AMINOMUTASE 1, CHLOROPLASTIC-RELATED"/>
    <property type="match status" value="1"/>
</dbReference>
<gene>
    <name evidence="4" type="ORF">C7I85_19425</name>
</gene>
<dbReference type="Gene3D" id="3.40.640.10">
    <property type="entry name" value="Type I PLP-dependent aspartate aminotransferase-like (Major domain)"/>
    <property type="match status" value="1"/>
</dbReference>
<dbReference type="OrthoDB" id="9801052at2"/>
<protein>
    <submittedName>
        <fullName evidence="4">Aspartate aminotransferase family protein</fullName>
    </submittedName>
</protein>
<dbReference type="InterPro" id="IPR015422">
    <property type="entry name" value="PyrdxlP-dep_Trfase_small"/>
</dbReference>
<evidence type="ECO:0000256" key="3">
    <source>
        <dbReference type="RuleBase" id="RU003560"/>
    </source>
</evidence>
<dbReference type="EMBL" id="PXYL01000010">
    <property type="protein sequence ID" value="PSJ58646.1"/>
    <property type="molecule type" value="Genomic_DNA"/>
</dbReference>
<dbReference type="InterPro" id="IPR015421">
    <property type="entry name" value="PyrdxlP-dep_Trfase_major"/>
</dbReference>
<dbReference type="Pfam" id="PF00202">
    <property type="entry name" value="Aminotran_3"/>
    <property type="match status" value="1"/>
</dbReference>